<feature type="domain" description="Pre-toxin TG" evidence="4">
    <location>
        <begin position="167"/>
        <end position="232"/>
    </location>
</feature>
<sequence>NDLQTMKTYMKKLGKMYTSSGPRIEINTYKKGSILESEENISDFSLLNQLDPEKKVDSDATSAIVTMLKKLEETDPLSFNTVLRDKDDVRIHQKIHEKDNPLMGLLLKDTETYKKIKNVKKEYTDEELAELETKYQYFQGRLWRGYIDEGKVVKIEEVEIPKPNKKLVGISEFLDEITGYNDIIRATLGIDPKTFEKVSPTERGVSGALALPTSRLFKWVGMGAKWVFKGVKAEEILKAKKKLEKAIKELGKVEEKGAKKAEDVGKVEEKTSKSGIDAPKKSTEGKNKHLGKTNQSISNLKRDEAREVLQNSLKNGELSLNDLNSYIPKGTKNTFKSSERIVDGKKYSFELKDGQKATIRWHSPDKKAKELYPDSSSGTRWTAQIKIGNKSLGADGKWYKNQSLNIVHIPIKGR</sequence>
<name>A0ABT4X6F0_9BACI</name>
<reference evidence="5 6" key="1">
    <citation type="submission" date="2023-01" db="EMBL/GenBank/DDBJ databases">
        <title>Bacillus changyiensis sp. nov., isolated from a coastal deposit.</title>
        <authorList>
            <person name="Xiao G."/>
            <person name="Lai Q."/>
            <person name="Hu Z."/>
            <person name="Shao Z."/>
        </authorList>
    </citation>
    <scope>NUCLEOTIDE SEQUENCE [LARGE SCALE GENOMIC DNA]</scope>
    <source>
        <strain evidence="5 6">CLL-7-23</strain>
    </source>
</reference>
<accession>A0ABT4X6F0</accession>
<protein>
    <submittedName>
        <fullName evidence="5">Pre-toxin TG domain-containing protein</fullName>
    </submittedName>
</protein>
<comment type="subcellular location">
    <subcellularLocation>
        <location evidence="1">Secreted</location>
    </subcellularLocation>
</comment>
<keyword evidence="6" id="KW-1185">Reference proteome</keyword>
<dbReference type="Pfam" id="PF14449">
    <property type="entry name" value="PT-TG"/>
    <property type="match status" value="1"/>
</dbReference>
<evidence type="ECO:0000259" key="4">
    <source>
        <dbReference type="Pfam" id="PF14449"/>
    </source>
</evidence>
<keyword evidence="2" id="KW-0964">Secreted</keyword>
<evidence type="ECO:0000256" key="2">
    <source>
        <dbReference type="ARBA" id="ARBA00022525"/>
    </source>
</evidence>
<dbReference type="InterPro" id="IPR027797">
    <property type="entry name" value="PT-TG_dom"/>
</dbReference>
<evidence type="ECO:0000256" key="1">
    <source>
        <dbReference type="ARBA" id="ARBA00004613"/>
    </source>
</evidence>
<dbReference type="EMBL" id="JAQKAB010000010">
    <property type="protein sequence ID" value="MDA7027873.1"/>
    <property type="molecule type" value="Genomic_DNA"/>
</dbReference>
<evidence type="ECO:0000256" key="3">
    <source>
        <dbReference type="SAM" id="MobiDB-lite"/>
    </source>
</evidence>
<feature type="compositionally biased region" description="Basic and acidic residues" evidence="3">
    <location>
        <begin position="258"/>
        <end position="287"/>
    </location>
</feature>
<feature type="non-terminal residue" evidence="5">
    <location>
        <position position="1"/>
    </location>
</feature>
<gene>
    <name evidence="5" type="ORF">PJ311_14950</name>
</gene>
<evidence type="ECO:0000313" key="6">
    <source>
        <dbReference type="Proteomes" id="UP001211894"/>
    </source>
</evidence>
<dbReference type="RefSeq" id="WP_271341697.1">
    <property type="nucleotide sequence ID" value="NZ_JAQKAB010000010.1"/>
</dbReference>
<organism evidence="5 6">
    <name type="scientific">Bacillus changyiensis</name>
    <dbReference type="NCBI Taxonomy" id="3004103"/>
    <lineage>
        <taxon>Bacteria</taxon>
        <taxon>Bacillati</taxon>
        <taxon>Bacillota</taxon>
        <taxon>Bacilli</taxon>
        <taxon>Bacillales</taxon>
        <taxon>Bacillaceae</taxon>
        <taxon>Bacillus</taxon>
    </lineage>
</organism>
<dbReference type="Proteomes" id="UP001211894">
    <property type="component" value="Unassembled WGS sequence"/>
</dbReference>
<evidence type="ECO:0000313" key="5">
    <source>
        <dbReference type="EMBL" id="MDA7027873.1"/>
    </source>
</evidence>
<comment type="caution">
    <text evidence="5">The sequence shown here is derived from an EMBL/GenBank/DDBJ whole genome shotgun (WGS) entry which is preliminary data.</text>
</comment>
<proteinExistence type="predicted"/>
<feature type="region of interest" description="Disordered" evidence="3">
    <location>
        <begin position="258"/>
        <end position="302"/>
    </location>
</feature>